<dbReference type="InterPro" id="IPR005829">
    <property type="entry name" value="Sugar_transporter_CS"/>
</dbReference>
<feature type="transmembrane region" description="Helical" evidence="9">
    <location>
        <begin position="404"/>
        <end position="424"/>
    </location>
</feature>
<dbReference type="GO" id="GO:0015293">
    <property type="term" value="F:symporter activity"/>
    <property type="evidence" value="ECO:0007669"/>
    <property type="project" value="UniProtKB-KW"/>
</dbReference>
<dbReference type="RefSeq" id="WP_114133347.1">
    <property type="nucleotide sequence ID" value="NZ_CP068435.1"/>
</dbReference>
<evidence type="ECO:0000256" key="5">
    <source>
        <dbReference type="ARBA" id="ARBA00022692"/>
    </source>
</evidence>
<comment type="caution">
    <text evidence="11">The sequence shown here is derived from an EMBL/GenBank/DDBJ whole genome shotgun (WGS) entry which is preliminary data.</text>
</comment>
<dbReference type="SUPFAM" id="SSF103473">
    <property type="entry name" value="MFS general substrate transporter"/>
    <property type="match status" value="1"/>
</dbReference>
<dbReference type="Pfam" id="PF07690">
    <property type="entry name" value="MFS_1"/>
    <property type="match status" value="1"/>
</dbReference>
<evidence type="ECO:0000256" key="3">
    <source>
        <dbReference type="ARBA" id="ARBA00022448"/>
    </source>
</evidence>
<evidence type="ECO:0000256" key="6">
    <source>
        <dbReference type="ARBA" id="ARBA00022847"/>
    </source>
</evidence>
<keyword evidence="6" id="KW-0769">Symport</keyword>
<dbReference type="PANTHER" id="PTHR43528:SF1">
    <property type="entry name" value="ALPHA-KETOGLUTARATE PERMEASE"/>
    <property type="match status" value="1"/>
</dbReference>
<feature type="transmembrane region" description="Helical" evidence="9">
    <location>
        <begin position="198"/>
        <end position="217"/>
    </location>
</feature>
<dbReference type="InterPro" id="IPR011701">
    <property type="entry name" value="MFS"/>
</dbReference>
<dbReference type="InterPro" id="IPR020846">
    <property type="entry name" value="MFS_dom"/>
</dbReference>
<reference evidence="11 12" key="1">
    <citation type="submission" date="2018-04" db="EMBL/GenBank/DDBJ databases">
        <title>Cupriavidus necator CR12 genome sequencing and assembly.</title>
        <authorList>
            <person name="Ben Fekih I."/>
            <person name="Mazhar H.S."/>
            <person name="Bello S.K."/>
            <person name="Rensing C."/>
        </authorList>
    </citation>
    <scope>NUCLEOTIDE SEQUENCE [LARGE SCALE GENOMIC DNA]</scope>
    <source>
        <strain evidence="11 12">CR12</strain>
    </source>
</reference>
<dbReference type="Gene3D" id="1.20.1250.20">
    <property type="entry name" value="MFS general substrate transporter like domains"/>
    <property type="match status" value="2"/>
</dbReference>
<evidence type="ECO:0000256" key="4">
    <source>
        <dbReference type="ARBA" id="ARBA00022475"/>
    </source>
</evidence>
<name>A0A367PIK4_CUPNE</name>
<protein>
    <submittedName>
        <fullName evidence="11">MFS transporter</fullName>
    </submittedName>
</protein>
<feature type="transmembrane region" description="Helical" evidence="9">
    <location>
        <begin position="98"/>
        <end position="116"/>
    </location>
</feature>
<dbReference type="InterPro" id="IPR051084">
    <property type="entry name" value="H+-coupled_symporters"/>
</dbReference>
<feature type="transmembrane region" description="Helical" evidence="9">
    <location>
        <begin position="122"/>
        <end position="142"/>
    </location>
</feature>
<dbReference type="FunFam" id="1.20.1250.20:FF:000001">
    <property type="entry name" value="Dicarboxylate MFS transporter"/>
    <property type="match status" value="1"/>
</dbReference>
<feature type="transmembrane region" description="Helical" evidence="9">
    <location>
        <begin position="29"/>
        <end position="52"/>
    </location>
</feature>
<feature type="transmembrane region" description="Helical" evidence="9">
    <location>
        <begin position="315"/>
        <end position="334"/>
    </location>
</feature>
<feature type="transmembrane region" description="Helical" evidence="9">
    <location>
        <begin position="64"/>
        <end position="86"/>
    </location>
</feature>
<dbReference type="PROSITE" id="PS00217">
    <property type="entry name" value="SUGAR_TRANSPORT_2"/>
    <property type="match status" value="1"/>
</dbReference>
<feature type="transmembrane region" description="Helical" evidence="9">
    <location>
        <begin position="285"/>
        <end position="303"/>
    </location>
</feature>
<dbReference type="PANTHER" id="PTHR43528">
    <property type="entry name" value="ALPHA-KETOGLUTARATE PERMEASE"/>
    <property type="match status" value="1"/>
</dbReference>
<dbReference type="EMBL" id="QDHA01000044">
    <property type="protein sequence ID" value="RCJ06826.1"/>
    <property type="molecule type" value="Genomic_DNA"/>
</dbReference>
<feature type="transmembrane region" description="Helical" evidence="9">
    <location>
        <begin position="373"/>
        <end position="392"/>
    </location>
</feature>
<evidence type="ECO:0000256" key="7">
    <source>
        <dbReference type="ARBA" id="ARBA00022989"/>
    </source>
</evidence>
<feature type="transmembrane region" description="Helical" evidence="9">
    <location>
        <begin position="340"/>
        <end position="361"/>
    </location>
</feature>
<sequence>MENYTLAGTEASASYANDTKSKSFKSLRAAVVGNLLEWFDWTLYGTFAVYLGANFFEKTDATSALLSTLAVFAVGFVGRPIGGLLFGYLGDRMGRKNTLVVTMTTMAASSLMIALIPSYSEIGVWASVLLLIARMLQGLAHGGESGVSYVYLAEIAPADRRGLWSSSAMFSATLGVMGATVLGIALTSVLSPADMKSYGWRLGFAFGGILGLFALYLRRAAHETPVYDSNEVALGSAPMSRRDKLQILLKVVFFSAGSQVAYYTWVVFAPSVAISARGMEARSAFIASLFAQLIALCLLPFYGYLADKFGRKPMLFAYGLGLIVAPIPLASILTSQPWTLLVSQGAGLAVWAIIGSLYAALIAEQIPTQHRGLGVGFLSSLVASIFGGTAPFLNTWLTSIGMSWVYSLYIMFLGVLTIIAAIMIHETRGVPLSQIRAGG</sequence>
<dbReference type="PROSITE" id="PS50850">
    <property type="entry name" value="MFS"/>
    <property type="match status" value="1"/>
</dbReference>
<comment type="similarity">
    <text evidence="2">Belongs to the major facilitator superfamily. Metabolite:H+ Symporter (MHS) family (TC 2.A.1.6) family.</text>
</comment>
<dbReference type="InterPro" id="IPR036259">
    <property type="entry name" value="MFS_trans_sf"/>
</dbReference>
<keyword evidence="3" id="KW-0813">Transport</keyword>
<keyword evidence="8 9" id="KW-0472">Membrane</keyword>
<evidence type="ECO:0000259" key="10">
    <source>
        <dbReference type="PROSITE" id="PS50850"/>
    </source>
</evidence>
<proteinExistence type="inferred from homology"/>
<evidence type="ECO:0000313" key="11">
    <source>
        <dbReference type="EMBL" id="RCJ06826.1"/>
    </source>
</evidence>
<organism evidence="11 12">
    <name type="scientific">Cupriavidus necator</name>
    <name type="common">Alcaligenes eutrophus</name>
    <name type="synonym">Ralstonia eutropha</name>
    <dbReference type="NCBI Taxonomy" id="106590"/>
    <lineage>
        <taxon>Bacteria</taxon>
        <taxon>Pseudomonadati</taxon>
        <taxon>Pseudomonadota</taxon>
        <taxon>Betaproteobacteria</taxon>
        <taxon>Burkholderiales</taxon>
        <taxon>Burkholderiaceae</taxon>
        <taxon>Cupriavidus</taxon>
    </lineage>
</organism>
<evidence type="ECO:0000256" key="8">
    <source>
        <dbReference type="ARBA" id="ARBA00023136"/>
    </source>
</evidence>
<evidence type="ECO:0000313" key="12">
    <source>
        <dbReference type="Proteomes" id="UP000253501"/>
    </source>
</evidence>
<gene>
    <name evidence="11" type="ORF">DDK22_19435</name>
</gene>
<keyword evidence="5 9" id="KW-0812">Transmembrane</keyword>
<feature type="domain" description="Major facilitator superfamily (MFS) profile" evidence="10">
    <location>
        <begin position="26"/>
        <end position="428"/>
    </location>
</feature>
<evidence type="ECO:0000256" key="9">
    <source>
        <dbReference type="SAM" id="Phobius"/>
    </source>
</evidence>
<dbReference type="AlphaFoldDB" id="A0A367PIK4"/>
<dbReference type="Proteomes" id="UP000253501">
    <property type="component" value="Unassembled WGS sequence"/>
</dbReference>
<evidence type="ECO:0000256" key="1">
    <source>
        <dbReference type="ARBA" id="ARBA00004651"/>
    </source>
</evidence>
<feature type="transmembrane region" description="Helical" evidence="9">
    <location>
        <begin position="247"/>
        <end position="265"/>
    </location>
</feature>
<keyword evidence="7 9" id="KW-1133">Transmembrane helix</keyword>
<comment type="subcellular location">
    <subcellularLocation>
        <location evidence="1">Cell membrane</location>
        <topology evidence="1">Multi-pass membrane protein</topology>
    </subcellularLocation>
</comment>
<dbReference type="GO" id="GO:0005886">
    <property type="term" value="C:plasma membrane"/>
    <property type="evidence" value="ECO:0007669"/>
    <property type="project" value="UniProtKB-SubCell"/>
</dbReference>
<evidence type="ECO:0000256" key="2">
    <source>
        <dbReference type="ARBA" id="ARBA00008240"/>
    </source>
</evidence>
<feature type="transmembrane region" description="Helical" evidence="9">
    <location>
        <begin position="163"/>
        <end position="186"/>
    </location>
</feature>
<accession>A0A367PIK4</accession>
<keyword evidence="4" id="KW-1003">Cell membrane</keyword>